<dbReference type="AlphaFoldDB" id="A0A7I7PFL7"/>
<organism evidence="2 3">
    <name type="scientific">Mycobacterium noviomagense</name>
    <dbReference type="NCBI Taxonomy" id="459858"/>
    <lineage>
        <taxon>Bacteria</taxon>
        <taxon>Bacillati</taxon>
        <taxon>Actinomycetota</taxon>
        <taxon>Actinomycetes</taxon>
        <taxon>Mycobacteriales</taxon>
        <taxon>Mycobacteriaceae</taxon>
        <taxon>Mycobacterium</taxon>
    </lineage>
</organism>
<dbReference type="EMBL" id="AP022583">
    <property type="protein sequence ID" value="BBY07322.1"/>
    <property type="molecule type" value="Genomic_DNA"/>
</dbReference>
<dbReference type="RefSeq" id="WP_163748062.1">
    <property type="nucleotide sequence ID" value="NZ_AP022583.1"/>
</dbReference>
<evidence type="ECO:0000313" key="3">
    <source>
        <dbReference type="Proteomes" id="UP000466894"/>
    </source>
</evidence>
<feature type="compositionally biased region" description="Basic residues" evidence="1">
    <location>
        <begin position="376"/>
        <end position="394"/>
    </location>
</feature>
<evidence type="ECO:0000256" key="1">
    <source>
        <dbReference type="SAM" id="MobiDB-lite"/>
    </source>
</evidence>
<proteinExistence type="predicted"/>
<dbReference type="InterPro" id="IPR036689">
    <property type="entry name" value="ESAT-6-like_sf"/>
</dbReference>
<dbReference type="KEGG" id="mnv:MNVI_26400"/>
<gene>
    <name evidence="2" type="ORF">MNVI_26400</name>
</gene>
<feature type="region of interest" description="Disordered" evidence="1">
    <location>
        <begin position="261"/>
        <end position="315"/>
    </location>
</feature>
<accession>A0A7I7PFL7</accession>
<reference evidence="2 3" key="1">
    <citation type="journal article" date="2019" name="Emerg. Microbes Infect.">
        <title>Comprehensive subspecies identification of 175 nontuberculous mycobacteria species based on 7547 genomic profiles.</title>
        <authorList>
            <person name="Matsumoto Y."/>
            <person name="Kinjo T."/>
            <person name="Motooka D."/>
            <person name="Nabeya D."/>
            <person name="Jung N."/>
            <person name="Uechi K."/>
            <person name="Horii T."/>
            <person name="Iida T."/>
            <person name="Fujita J."/>
            <person name="Nakamura S."/>
        </authorList>
    </citation>
    <scope>NUCLEOTIDE SEQUENCE [LARGE SCALE GENOMIC DNA]</scope>
    <source>
        <strain evidence="2 3">JCM 16367</strain>
    </source>
</reference>
<sequence length="394" mass="40720">MSRFDVSGRLAEGRPAVEHTQNYVWACHALGYQHPDLTAHGSQVRDWYDSEDGLDLFALDDDCANLWAAVHEIEEALAMQRAQLSYLAAAWNGAGADAAMESLRQHCNSANAVVDAIRAAAQGCEALRDNLWQTVDAKVAAAVDIDDRRLTERAAWLPAAQLVTSGVGDQPAAYEMVERRVKPYVDNDIRTDWLTAMRSAMASVEKSYDTVTDALTAAPAVWLQAAAGLADRHLWDEPMVPTASAPVEPAAAIAPPAPATTVPAAAATPLPPDNTMPAAAATPAPPIPTAPPADLLDDLPPMPPTSALDAPLADPAGLSSGAGDFGGLGGGGGLGGLGGGGGLGSGLGGLVGLAGQIVDAIGGLVGSPDRWACRSFRARRSTGRRQPAGRRPGR</sequence>
<name>A0A7I7PFL7_9MYCO</name>
<dbReference type="Proteomes" id="UP000466894">
    <property type="component" value="Chromosome"/>
</dbReference>
<protein>
    <submittedName>
        <fullName evidence="2">Uncharacterized protein</fullName>
    </submittedName>
</protein>
<evidence type="ECO:0000313" key="2">
    <source>
        <dbReference type="EMBL" id="BBY07322.1"/>
    </source>
</evidence>
<dbReference type="SUPFAM" id="SSF140453">
    <property type="entry name" value="EsxAB dimer-like"/>
    <property type="match status" value="1"/>
</dbReference>
<feature type="region of interest" description="Disordered" evidence="1">
    <location>
        <begin position="375"/>
        <end position="394"/>
    </location>
</feature>
<feature type="compositionally biased region" description="Low complexity" evidence="1">
    <location>
        <begin position="305"/>
        <end position="315"/>
    </location>
</feature>